<reference evidence="1 2" key="1">
    <citation type="submission" date="2023-11" db="EMBL/GenBank/DDBJ databases">
        <title>Halocaridina rubra genome assembly.</title>
        <authorList>
            <person name="Smith C."/>
        </authorList>
    </citation>
    <scope>NUCLEOTIDE SEQUENCE [LARGE SCALE GENOMIC DNA]</scope>
    <source>
        <strain evidence="1">EP-1</strain>
        <tissue evidence="1">Whole</tissue>
    </source>
</reference>
<sequence>MRAFGGIESPISSSSISTAEKNYVGGKRQMKGIKIGVLVRNVLSIAGTPLLCTNIQFAPVSYTLVYLGNKAFKTHTRLGNL</sequence>
<proteinExistence type="predicted"/>
<evidence type="ECO:0000313" key="1">
    <source>
        <dbReference type="EMBL" id="KAK7077173.1"/>
    </source>
</evidence>
<protein>
    <submittedName>
        <fullName evidence="1">Uncharacterized protein</fullName>
    </submittedName>
</protein>
<gene>
    <name evidence="1" type="ORF">SK128_018603</name>
</gene>
<dbReference type="AlphaFoldDB" id="A0AAN8XB08"/>
<dbReference type="EMBL" id="JAXCGZ010009462">
    <property type="protein sequence ID" value="KAK7077173.1"/>
    <property type="molecule type" value="Genomic_DNA"/>
</dbReference>
<accession>A0AAN8XB08</accession>
<dbReference type="Proteomes" id="UP001381693">
    <property type="component" value="Unassembled WGS sequence"/>
</dbReference>
<keyword evidence="2" id="KW-1185">Reference proteome</keyword>
<organism evidence="1 2">
    <name type="scientific">Halocaridina rubra</name>
    <name type="common">Hawaiian red shrimp</name>
    <dbReference type="NCBI Taxonomy" id="373956"/>
    <lineage>
        <taxon>Eukaryota</taxon>
        <taxon>Metazoa</taxon>
        <taxon>Ecdysozoa</taxon>
        <taxon>Arthropoda</taxon>
        <taxon>Crustacea</taxon>
        <taxon>Multicrustacea</taxon>
        <taxon>Malacostraca</taxon>
        <taxon>Eumalacostraca</taxon>
        <taxon>Eucarida</taxon>
        <taxon>Decapoda</taxon>
        <taxon>Pleocyemata</taxon>
        <taxon>Caridea</taxon>
        <taxon>Atyoidea</taxon>
        <taxon>Atyidae</taxon>
        <taxon>Halocaridina</taxon>
    </lineage>
</organism>
<evidence type="ECO:0000313" key="2">
    <source>
        <dbReference type="Proteomes" id="UP001381693"/>
    </source>
</evidence>
<name>A0AAN8XB08_HALRR</name>
<comment type="caution">
    <text evidence="1">The sequence shown here is derived from an EMBL/GenBank/DDBJ whole genome shotgun (WGS) entry which is preliminary data.</text>
</comment>